<evidence type="ECO:0000256" key="3">
    <source>
        <dbReference type="ARBA" id="ARBA00001946"/>
    </source>
</evidence>
<name>A0A845A4P5_9SPHN</name>
<protein>
    <recommendedName>
        <fullName evidence="9">3,4-dihydroxy-2-butanone 4-phosphate synthase</fullName>
        <ecNumber evidence="8">4.1.99.12</ecNumber>
    </recommendedName>
</protein>
<evidence type="ECO:0000256" key="10">
    <source>
        <dbReference type="ARBA" id="ARBA00022619"/>
    </source>
</evidence>
<keyword evidence="10" id="KW-0686">Riboflavin biosynthesis</keyword>
<comment type="function">
    <text evidence="4">Catalyzes the conversion of D-ribulose 5-phosphate to formate and 3,4-dihydroxy-2-butanone 4-phosphate.</text>
</comment>
<dbReference type="EC" id="4.1.99.12" evidence="8"/>
<dbReference type="GO" id="GO:0046872">
    <property type="term" value="F:metal ion binding"/>
    <property type="evidence" value="ECO:0007669"/>
    <property type="project" value="UniProtKB-KW"/>
</dbReference>
<dbReference type="Proteomes" id="UP000460561">
    <property type="component" value="Unassembled WGS sequence"/>
</dbReference>
<dbReference type="PANTHER" id="PTHR21327:SF34">
    <property type="entry name" value="3,4-DIHYDROXY-2-BUTANONE 4-PHOSPHATE SYNTHASE"/>
    <property type="match status" value="1"/>
</dbReference>
<dbReference type="RefSeq" id="WP_160737910.1">
    <property type="nucleotide sequence ID" value="NZ_WTYQ01000001.1"/>
</dbReference>
<dbReference type="InterPro" id="IPR036144">
    <property type="entry name" value="RibA-like_sf"/>
</dbReference>
<keyword evidence="14 16" id="KW-0456">Lyase</keyword>
<evidence type="ECO:0000256" key="8">
    <source>
        <dbReference type="ARBA" id="ARBA00012153"/>
    </source>
</evidence>
<feature type="domain" description="GTP cyclohydrolase II" evidence="15">
    <location>
        <begin position="228"/>
        <end position="379"/>
    </location>
</feature>
<comment type="cofactor">
    <cofactor evidence="3">
        <name>Mg(2+)</name>
        <dbReference type="ChEBI" id="CHEBI:18420"/>
    </cofactor>
</comment>
<dbReference type="Pfam" id="PF00926">
    <property type="entry name" value="DHBP_synthase"/>
    <property type="match status" value="1"/>
</dbReference>
<dbReference type="OrthoDB" id="9793111at2"/>
<dbReference type="GO" id="GO:0005829">
    <property type="term" value="C:cytosol"/>
    <property type="evidence" value="ECO:0007669"/>
    <property type="project" value="TreeGrafter"/>
</dbReference>
<evidence type="ECO:0000256" key="2">
    <source>
        <dbReference type="ARBA" id="ARBA00001936"/>
    </source>
</evidence>
<comment type="pathway">
    <text evidence="5">Cofactor biosynthesis; riboflavin biosynthesis; 2-hydroxy-3-oxobutyl phosphate from D-ribulose 5-phosphate: step 1/1.</text>
</comment>
<proteinExistence type="inferred from homology"/>
<dbReference type="SUPFAM" id="SSF142695">
    <property type="entry name" value="RibA-like"/>
    <property type="match status" value="1"/>
</dbReference>
<dbReference type="PIRSF" id="PIRSF001259">
    <property type="entry name" value="RibA"/>
    <property type="match status" value="1"/>
</dbReference>
<keyword evidence="12" id="KW-0460">Magnesium</keyword>
<evidence type="ECO:0000313" key="16">
    <source>
        <dbReference type="EMBL" id="MXP24704.1"/>
    </source>
</evidence>
<dbReference type="Pfam" id="PF00925">
    <property type="entry name" value="GTP_cyclohydro2"/>
    <property type="match status" value="1"/>
</dbReference>
<evidence type="ECO:0000256" key="4">
    <source>
        <dbReference type="ARBA" id="ARBA00002284"/>
    </source>
</evidence>
<sequence>MYIEFCRTQADIAQTRVLGRTAITPVEDILGEARAGHIFILVDDDNPASTGDLVVAAQMATPVAVNFMAAHGRGLICLALQQDRVDALGLDLMHARNRSRPDESYATSIEAREGVSTGISAEDRARTISVAIDAARGTDDIVTPGHVFPVVASPGGVLMRAGQVEAAVDIARLAGLNPSAAICKIMNAAGDVARLPELRELAAEHDLKICSVRDLIAYRRMNDRMIERIGERPVKSRFGGEWRAVAYRNKINGEETLAMVLGEIGPDRPTLVRMHLLSIFHDVFAEDTSRTGLLEASMRHISEEGSGVIVLINRFVSDYVSRTLVPAGESLKGGQELRDYGGGAQILSDLGVQQMVLLTDTPKSLVALEGHGLSIVEQRNIS</sequence>
<evidence type="ECO:0000256" key="6">
    <source>
        <dbReference type="ARBA" id="ARBA00005520"/>
    </source>
</evidence>
<dbReference type="UniPathway" id="UPA00275">
    <property type="reaction ID" value="UER00399"/>
</dbReference>
<comment type="catalytic activity">
    <reaction evidence="1">
        <text>D-ribulose 5-phosphate = (2S)-2-hydroxy-3-oxobutyl phosphate + formate + H(+)</text>
        <dbReference type="Rhea" id="RHEA:18457"/>
        <dbReference type="ChEBI" id="CHEBI:15378"/>
        <dbReference type="ChEBI" id="CHEBI:15740"/>
        <dbReference type="ChEBI" id="CHEBI:58121"/>
        <dbReference type="ChEBI" id="CHEBI:58830"/>
        <dbReference type="EC" id="4.1.99.12"/>
    </reaction>
</comment>
<dbReference type="EMBL" id="WTYQ01000001">
    <property type="protein sequence ID" value="MXP24704.1"/>
    <property type="molecule type" value="Genomic_DNA"/>
</dbReference>
<comment type="cofactor">
    <cofactor evidence="2">
        <name>Mn(2+)</name>
        <dbReference type="ChEBI" id="CHEBI:29035"/>
    </cofactor>
</comment>
<comment type="similarity">
    <text evidence="7">In the C-terminal section; belongs to the GTP cyclohydrolase II family.</text>
</comment>
<evidence type="ECO:0000313" key="17">
    <source>
        <dbReference type="Proteomes" id="UP000460561"/>
    </source>
</evidence>
<dbReference type="SUPFAM" id="SSF55821">
    <property type="entry name" value="YrdC/RibB"/>
    <property type="match status" value="1"/>
</dbReference>
<reference evidence="16 17" key="1">
    <citation type="submission" date="2019-12" db="EMBL/GenBank/DDBJ databases">
        <title>Genomic-based taxomic classification of the family Erythrobacteraceae.</title>
        <authorList>
            <person name="Xu L."/>
        </authorList>
    </citation>
    <scope>NUCLEOTIDE SEQUENCE [LARGE SCALE GENOMIC DNA]</scope>
    <source>
        <strain evidence="16 17">DSM 18604</strain>
    </source>
</reference>
<evidence type="ECO:0000256" key="7">
    <source>
        <dbReference type="ARBA" id="ARBA00008976"/>
    </source>
</evidence>
<evidence type="ECO:0000256" key="1">
    <source>
        <dbReference type="ARBA" id="ARBA00000141"/>
    </source>
</evidence>
<dbReference type="GO" id="GO:0008686">
    <property type="term" value="F:3,4-dihydroxy-2-butanone-4-phosphate synthase activity"/>
    <property type="evidence" value="ECO:0007669"/>
    <property type="project" value="UniProtKB-EC"/>
</dbReference>
<evidence type="ECO:0000256" key="11">
    <source>
        <dbReference type="ARBA" id="ARBA00022723"/>
    </source>
</evidence>
<dbReference type="InterPro" id="IPR017945">
    <property type="entry name" value="DHBP_synth_RibB-like_a/b_dom"/>
</dbReference>
<dbReference type="InterPro" id="IPR032677">
    <property type="entry name" value="GTP_cyclohydro_II"/>
</dbReference>
<accession>A0A845A4P5</accession>
<keyword evidence="11" id="KW-0479">Metal-binding</keyword>
<dbReference type="Gene3D" id="3.90.870.10">
    <property type="entry name" value="DHBP synthase"/>
    <property type="match status" value="1"/>
</dbReference>
<evidence type="ECO:0000256" key="12">
    <source>
        <dbReference type="ARBA" id="ARBA00022842"/>
    </source>
</evidence>
<organism evidence="16 17">
    <name type="scientific">Altericroceibacterium indicum</name>
    <dbReference type="NCBI Taxonomy" id="374177"/>
    <lineage>
        <taxon>Bacteria</taxon>
        <taxon>Pseudomonadati</taxon>
        <taxon>Pseudomonadota</taxon>
        <taxon>Alphaproteobacteria</taxon>
        <taxon>Sphingomonadales</taxon>
        <taxon>Erythrobacteraceae</taxon>
        <taxon>Altericroceibacterium</taxon>
    </lineage>
</organism>
<comment type="caution">
    <text evidence="16">The sequence shown here is derived from an EMBL/GenBank/DDBJ whole genome shotgun (WGS) entry which is preliminary data.</text>
</comment>
<evidence type="ECO:0000256" key="5">
    <source>
        <dbReference type="ARBA" id="ARBA00004904"/>
    </source>
</evidence>
<gene>
    <name evidence="16" type="primary">ribB</name>
    <name evidence="16" type="ORF">GRI39_01415</name>
</gene>
<dbReference type="InterPro" id="IPR000422">
    <property type="entry name" value="DHBP_synthase_RibB"/>
</dbReference>
<comment type="similarity">
    <text evidence="6">In the N-terminal section; belongs to the DHBP synthase family.</text>
</comment>
<dbReference type="NCBIfam" id="TIGR00506">
    <property type="entry name" value="ribB"/>
    <property type="match status" value="1"/>
</dbReference>
<evidence type="ECO:0000256" key="9">
    <source>
        <dbReference type="ARBA" id="ARBA00018836"/>
    </source>
</evidence>
<dbReference type="GO" id="GO:0003935">
    <property type="term" value="F:GTP cyclohydrolase II activity"/>
    <property type="evidence" value="ECO:0007669"/>
    <property type="project" value="TreeGrafter"/>
</dbReference>
<evidence type="ECO:0000256" key="13">
    <source>
        <dbReference type="ARBA" id="ARBA00023211"/>
    </source>
</evidence>
<dbReference type="Gene3D" id="3.40.50.10990">
    <property type="entry name" value="GTP cyclohydrolase II"/>
    <property type="match status" value="1"/>
</dbReference>
<keyword evidence="13" id="KW-0464">Manganese</keyword>
<keyword evidence="17" id="KW-1185">Reference proteome</keyword>
<dbReference type="PANTHER" id="PTHR21327">
    <property type="entry name" value="GTP CYCLOHYDROLASE II-RELATED"/>
    <property type="match status" value="1"/>
</dbReference>
<dbReference type="AlphaFoldDB" id="A0A845A4P5"/>
<evidence type="ECO:0000256" key="14">
    <source>
        <dbReference type="ARBA" id="ARBA00023239"/>
    </source>
</evidence>
<dbReference type="GO" id="GO:0009231">
    <property type="term" value="P:riboflavin biosynthetic process"/>
    <property type="evidence" value="ECO:0007669"/>
    <property type="project" value="UniProtKB-UniPathway"/>
</dbReference>
<evidence type="ECO:0000259" key="15">
    <source>
        <dbReference type="Pfam" id="PF00925"/>
    </source>
</evidence>